<dbReference type="InterPro" id="IPR001461">
    <property type="entry name" value="Aspartic_peptidase_A1"/>
</dbReference>
<accession>A0AAN7CNJ6</accession>
<dbReference type="GO" id="GO:0004190">
    <property type="term" value="F:aspartic-type endopeptidase activity"/>
    <property type="evidence" value="ECO:0007669"/>
    <property type="project" value="UniProtKB-KW"/>
</dbReference>
<feature type="domain" description="Peptidase A1" evidence="8">
    <location>
        <begin position="112"/>
        <end position="423"/>
    </location>
</feature>
<dbReference type="Pfam" id="PF00026">
    <property type="entry name" value="Asp"/>
    <property type="match status" value="1"/>
</dbReference>
<dbReference type="SUPFAM" id="SSF50630">
    <property type="entry name" value="Acid proteases"/>
    <property type="match status" value="1"/>
</dbReference>
<comment type="caution">
    <text evidence="9">The sequence shown here is derived from an EMBL/GenBank/DDBJ whole genome shotgun (WGS) entry which is preliminary data.</text>
</comment>
<dbReference type="InterPro" id="IPR034163">
    <property type="entry name" value="Aspergillopepsin-like_cat_dom"/>
</dbReference>
<proteinExistence type="inferred from homology"/>
<dbReference type="CDD" id="cd06097">
    <property type="entry name" value="Aspergillopepsin_like"/>
    <property type="match status" value="1"/>
</dbReference>
<dbReference type="InterPro" id="IPR033121">
    <property type="entry name" value="PEPTIDASE_A1"/>
</dbReference>
<dbReference type="Gene3D" id="2.40.70.10">
    <property type="entry name" value="Acid Proteases"/>
    <property type="match status" value="2"/>
</dbReference>
<name>A0AAN7CNJ6_9PEZI</name>
<evidence type="ECO:0000256" key="3">
    <source>
        <dbReference type="ARBA" id="ARBA00022750"/>
    </source>
</evidence>
<gene>
    <name evidence="9" type="ORF">C7999DRAFT_16741</name>
</gene>
<dbReference type="PANTHER" id="PTHR47966:SF2">
    <property type="entry name" value="ASPERGILLOPEPSIN-1-RELATED"/>
    <property type="match status" value="1"/>
</dbReference>
<evidence type="ECO:0000256" key="2">
    <source>
        <dbReference type="ARBA" id="ARBA00022670"/>
    </source>
</evidence>
<reference evidence="9" key="1">
    <citation type="journal article" date="2023" name="Mol. Phylogenet. Evol.">
        <title>Genome-scale phylogeny and comparative genomics of the fungal order Sordariales.</title>
        <authorList>
            <person name="Hensen N."/>
            <person name="Bonometti L."/>
            <person name="Westerberg I."/>
            <person name="Brannstrom I.O."/>
            <person name="Guillou S."/>
            <person name="Cros-Aarteil S."/>
            <person name="Calhoun S."/>
            <person name="Haridas S."/>
            <person name="Kuo A."/>
            <person name="Mondo S."/>
            <person name="Pangilinan J."/>
            <person name="Riley R."/>
            <person name="LaButti K."/>
            <person name="Andreopoulos B."/>
            <person name="Lipzen A."/>
            <person name="Chen C."/>
            <person name="Yan M."/>
            <person name="Daum C."/>
            <person name="Ng V."/>
            <person name="Clum A."/>
            <person name="Steindorff A."/>
            <person name="Ohm R.A."/>
            <person name="Martin F."/>
            <person name="Silar P."/>
            <person name="Natvig D.O."/>
            <person name="Lalanne C."/>
            <person name="Gautier V."/>
            <person name="Ament-Velasquez S.L."/>
            <person name="Kruys A."/>
            <person name="Hutchinson M.I."/>
            <person name="Powell A.J."/>
            <person name="Barry K."/>
            <person name="Miller A.N."/>
            <person name="Grigoriev I.V."/>
            <person name="Debuchy R."/>
            <person name="Gladieux P."/>
            <person name="Hiltunen Thoren M."/>
            <person name="Johannesson H."/>
        </authorList>
    </citation>
    <scope>NUCLEOTIDE SEQUENCE</scope>
    <source>
        <strain evidence="9">CBS 359.72</strain>
    </source>
</reference>
<dbReference type="FunFam" id="2.40.70.10:FF:000024">
    <property type="entry name" value="Endothiapepsin"/>
    <property type="match status" value="1"/>
</dbReference>
<organism evidence="9 10">
    <name type="scientific">Corynascus novoguineensis</name>
    <dbReference type="NCBI Taxonomy" id="1126955"/>
    <lineage>
        <taxon>Eukaryota</taxon>
        <taxon>Fungi</taxon>
        <taxon>Dikarya</taxon>
        <taxon>Ascomycota</taxon>
        <taxon>Pezizomycotina</taxon>
        <taxon>Sordariomycetes</taxon>
        <taxon>Sordariomycetidae</taxon>
        <taxon>Sordariales</taxon>
        <taxon>Chaetomiaceae</taxon>
        <taxon>Corynascus</taxon>
    </lineage>
</organism>
<dbReference type="Proteomes" id="UP001303647">
    <property type="component" value="Unassembled WGS sequence"/>
</dbReference>
<dbReference type="AlphaFoldDB" id="A0AAN7CNJ6"/>
<dbReference type="InterPro" id="IPR001969">
    <property type="entry name" value="Aspartic_peptidase_AS"/>
</dbReference>
<evidence type="ECO:0000259" key="8">
    <source>
        <dbReference type="PROSITE" id="PS51767"/>
    </source>
</evidence>
<reference evidence="9" key="2">
    <citation type="submission" date="2023-05" db="EMBL/GenBank/DDBJ databases">
        <authorList>
            <consortium name="Lawrence Berkeley National Laboratory"/>
            <person name="Steindorff A."/>
            <person name="Hensen N."/>
            <person name="Bonometti L."/>
            <person name="Westerberg I."/>
            <person name="Brannstrom I.O."/>
            <person name="Guillou S."/>
            <person name="Cros-Aarteil S."/>
            <person name="Calhoun S."/>
            <person name="Haridas S."/>
            <person name="Kuo A."/>
            <person name="Mondo S."/>
            <person name="Pangilinan J."/>
            <person name="Riley R."/>
            <person name="Labutti K."/>
            <person name="Andreopoulos B."/>
            <person name="Lipzen A."/>
            <person name="Chen C."/>
            <person name="Yanf M."/>
            <person name="Daum C."/>
            <person name="Ng V."/>
            <person name="Clum A."/>
            <person name="Ohm R."/>
            <person name="Martin F."/>
            <person name="Silar P."/>
            <person name="Natvig D."/>
            <person name="Lalanne C."/>
            <person name="Gautier V."/>
            <person name="Ament-Velasquez S.L."/>
            <person name="Kruys A."/>
            <person name="Hutchinson M.I."/>
            <person name="Powell A.J."/>
            <person name="Barry K."/>
            <person name="Miller A.N."/>
            <person name="Grigoriev I.V."/>
            <person name="Debuchy R."/>
            <person name="Gladieux P."/>
            <person name="Thoren M.H."/>
            <person name="Johannesson H."/>
        </authorList>
    </citation>
    <scope>NUCLEOTIDE SEQUENCE</scope>
    <source>
        <strain evidence="9">CBS 359.72</strain>
    </source>
</reference>
<dbReference type="PROSITE" id="PS00141">
    <property type="entry name" value="ASP_PROTEASE"/>
    <property type="match status" value="1"/>
</dbReference>
<protein>
    <submittedName>
        <fullName evidence="9">Aspartic-type endopeptidase</fullName>
    </submittedName>
</protein>
<keyword evidence="2 6" id="KW-0645">Protease</keyword>
<dbReference type="PROSITE" id="PS51767">
    <property type="entry name" value="PEPTIDASE_A1"/>
    <property type="match status" value="1"/>
</dbReference>
<keyword evidence="10" id="KW-1185">Reference proteome</keyword>
<dbReference type="PRINTS" id="PR00792">
    <property type="entry name" value="PEPSIN"/>
</dbReference>
<feature type="chain" id="PRO_5042844047" evidence="7">
    <location>
        <begin position="22"/>
        <end position="429"/>
    </location>
</feature>
<dbReference type="PANTHER" id="PTHR47966">
    <property type="entry name" value="BETA-SITE APP-CLEAVING ENZYME, ISOFORM A-RELATED"/>
    <property type="match status" value="1"/>
</dbReference>
<evidence type="ECO:0000256" key="7">
    <source>
        <dbReference type="SAM" id="SignalP"/>
    </source>
</evidence>
<dbReference type="GO" id="GO:0006508">
    <property type="term" value="P:proteolysis"/>
    <property type="evidence" value="ECO:0007669"/>
    <property type="project" value="UniProtKB-KW"/>
</dbReference>
<evidence type="ECO:0000256" key="4">
    <source>
        <dbReference type="ARBA" id="ARBA00022801"/>
    </source>
</evidence>
<comment type="similarity">
    <text evidence="1 6">Belongs to the peptidase A1 family.</text>
</comment>
<dbReference type="InterPro" id="IPR021109">
    <property type="entry name" value="Peptidase_aspartic_dom_sf"/>
</dbReference>
<evidence type="ECO:0000256" key="5">
    <source>
        <dbReference type="PIRSR" id="PIRSR601461-1"/>
    </source>
</evidence>
<feature type="signal peptide" evidence="7">
    <location>
        <begin position="1"/>
        <end position="21"/>
    </location>
</feature>
<keyword evidence="7" id="KW-0732">Signal</keyword>
<keyword evidence="4 6" id="KW-0378">Hydrolase</keyword>
<keyword evidence="3 6" id="KW-0064">Aspartyl protease</keyword>
<dbReference type="EMBL" id="MU857714">
    <property type="protein sequence ID" value="KAK4245035.1"/>
    <property type="molecule type" value="Genomic_DNA"/>
</dbReference>
<evidence type="ECO:0000256" key="1">
    <source>
        <dbReference type="ARBA" id="ARBA00007447"/>
    </source>
</evidence>
<evidence type="ECO:0000313" key="9">
    <source>
        <dbReference type="EMBL" id="KAK4245035.1"/>
    </source>
</evidence>
<evidence type="ECO:0000256" key="6">
    <source>
        <dbReference type="RuleBase" id="RU000454"/>
    </source>
</evidence>
<dbReference type="FunFam" id="2.40.70.10:FF:000026">
    <property type="entry name" value="Endothiapepsin"/>
    <property type="match status" value="1"/>
</dbReference>
<evidence type="ECO:0000313" key="10">
    <source>
        <dbReference type="Proteomes" id="UP001303647"/>
    </source>
</evidence>
<sequence>MVAVTQLVVTTVLVGLGVASALPPKIGTTSVGNRNGASLAGGRATLKQVRRPSYRFNGARAVYRTYLKYGVPVPEDILEAVAHTDALNAATVKRDTASAPAEPTDPRFDIAYVTPVSIGTPPQTLYLDFDTGSSDLWVFSTDTPPEQLSGQQIYAPNTSSTANLLDGHTWSIRYGDGSASSGNVYTDNVTVGGLTVENQAIECAQQVSSSFTRQSEIDGLAGLGFNTLNTVRPKSQLTFFDNAKPHLDSPVFTADLKAKKAGTYDFGFIDKSKYTGEITYVPVNPDPGYWTFTASGYSVGAGNFSSAEIVGIADTGTTLLYLPTAIITAYYRQVQGATNSRTYGGYVFPCNATLPSFTFGIGEARLTIPSSYMSYAPVTEGSATCFGGLQNSNALGVNIWGDVALKAAFVVFNGEDPPTIGWAAKPLEE</sequence>
<feature type="active site" evidence="5">
    <location>
        <position position="314"/>
    </location>
</feature>
<feature type="active site" evidence="5">
    <location>
        <position position="130"/>
    </location>
</feature>